<keyword evidence="1" id="KW-0732">Signal</keyword>
<dbReference type="AlphaFoldDB" id="M2TDD3"/>
<dbReference type="EMBL" id="AMRV01000001">
    <property type="protein sequence ID" value="EMD84519.1"/>
    <property type="molecule type" value="Genomic_DNA"/>
</dbReference>
<evidence type="ECO:0000256" key="1">
    <source>
        <dbReference type="SAM" id="SignalP"/>
    </source>
</evidence>
<evidence type="ECO:0008006" key="4">
    <source>
        <dbReference type="Google" id="ProtNLM"/>
    </source>
</evidence>
<reference evidence="2 3" key="1">
    <citation type="journal article" date="2013" name="Genome Announc.">
        <title>Draft Genome Sequence of Strain JLT2015T, Belonging to the Family Sphingomonadaceae of the Alphaproteobacteria.</title>
        <authorList>
            <person name="Tang K."/>
            <person name="Liu K."/>
            <person name="Li S."/>
            <person name="Jiao N."/>
        </authorList>
    </citation>
    <scope>NUCLEOTIDE SEQUENCE [LARGE SCALE GENOMIC DNA]</scope>
    <source>
        <strain evidence="2 3">JLT2015</strain>
    </source>
</reference>
<dbReference type="PATRIC" id="fig|1234595.3.peg.448"/>
<evidence type="ECO:0000313" key="3">
    <source>
        <dbReference type="Proteomes" id="UP000011717"/>
    </source>
</evidence>
<dbReference type="InterPro" id="IPR021393">
    <property type="entry name" value="DUF3034"/>
</dbReference>
<sequence>MKPIVPFLLFSILSAGPAAAELRPGGKLLLTNGVTTVEGASGGGLSNWAVIGGNATRDGIGASAHASLAILPDFSFSSAGFAAGLFNRVELSYAHQWFDTGDFGGTLGIGEGYTFDQDIFGAKVRVLGDVVYGSPYVPQIAVGVQHKRSGDDALVTAVGAARPSDTDVYISATKLFLRHSVLANASLRLTRANQTGLLGYGGPGGDDRSLQFEGSLAYQISRPLVVGAEYRTKPSNLAFAEEENWVDLFAAYALTRNLTVTAAYVDLGSIATSAPQRGGLIQLQAAF</sequence>
<organism evidence="2 3">
    <name type="scientific">Pacificimonas flava</name>
    <dbReference type="NCBI Taxonomy" id="1234595"/>
    <lineage>
        <taxon>Bacteria</taxon>
        <taxon>Pseudomonadati</taxon>
        <taxon>Pseudomonadota</taxon>
        <taxon>Alphaproteobacteria</taxon>
        <taxon>Sphingomonadales</taxon>
        <taxon>Sphingosinicellaceae</taxon>
        <taxon>Pacificimonas</taxon>
    </lineage>
</organism>
<dbReference type="RefSeq" id="WP_008599895.1">
    <property type="nucleotide sequence ID" value="NZ_AMRV01000001.1"/>
</dbReference>
<accession>M2TDD3</accession>
<dbReference type="OrthoDB" id="9126735at2"/>
<feature type="chain" id="PRO_5004026654" description="DUF3034 domain-containing protein" evidence="1">
    <location>
        <begin position="21"/>
        <end position="287"/>
    </location>
</feature>
<evidence type="ECO:0000313" key="2">
    <source>
        <dbReference type="EMBL" id="EMD84519.1"/>
    </source>
</evidence>
<dbReference type="Proteomes" id="UP000011717">
    <property type="component" value="Unassembled WGS sequence"/>
</dbReference>
<comment type="caution">
    <text evidence="2">The sequence shown here is derived from an EMBL/GenBank/DDBJ whole genome shotgun (WGS) entry which is preliminary data.</text>
</comment>
<gene>
    <name evidence="2" type="ORF">C725_0449</name>
</gene>
<protein>
    <recommendedName>
        <fullName evidence="4">DUF3034 domain-containing protein</fullName>
    </recommendedName>
</protein>
<proteinExistence type="predicted"/>
<feature type="signal peptide" evidence="1">
    <location>
        <begin position="1"/>
        <end position="20"/>
    </location>
</feature>
<name>M2TDD3_9SPHN</name>
<dbReference type="Pfam" id="PF11231">
    <property type="entry name" value="DUF3034"/>
    <property type="match status" value="1"/>
</dbReference>
<keyword evidence="3" id="KW-1185">Reference proteome</keyword>